<evidence type="ECO:0000259" key="3">
    <source>
        <dbReference type="Pfam" id="PF13579"/>
    </source>
</evidence>
<dbReference type="EMBL" id="JALJEJ010000004">
    <property type="protein sequence ID" value="MCJ8210225.1"/>
    <property type="molecule type" value="Genomic_DNA"/>
</dbReference>
<dbReference type="Proteomes" id="UP001139450">
    <property type="component" value="Unassembled WGS sequence"/>
</dbReference>
<evidence type="ECO:0000313" key="5">
    <source>
        <dbReference type="Proteomes" id="UP001139450"/>
    </source>
</evidence>
<dbReference type="InterPro" id="IPR001296">
    <property type="entry name" value="Glyco_trans_1"/>
</dbReference>
<dbReference type="SUPFAM" id="SSF53756">
    <property type="entry name" value="UDP-Glycosyltransferase/glycogen phosphorylase"/>
    <property type="match status" value="1"/>
</dbReference>
<feature type="domain" description="Glycosyl transferase family 1" evidence="2">
    <location>
        <begin position="223"/>
        <end position="396"/>
    </location>
</feature>
<name>A0A9X2B9Y0_9SPHI</name>
<dbReference type="RefSeq" id="WP_245130062.1">
    <property type="nucleotide sequence ID" value="NZ_JALJEJ010000004.1"/>
</dbReference>
<dbReference type="PANTHER" id="PTHR46401">
    <property type="entry name" value="GLYCOSYLTRANSFERASE WBBK-RELATED"/>
    <property type="match status" value="1"/>
</dbReference>
<reference evidence="4" key="1">
    <citation type="submission" date="2022-04" db="EMBL/GenBank/DDBJ databases">
        <title>Mucilaginibacter sp. RS28 isolated from freshwater.</title>
        <authorList>
            <person name="Ko S.-R."/>
        </authorList>
    </citation>
    <scope>NUCLEOTIDE SEQUENCE</scope>
    <source>
        <strain evidence="4">RS28</strain>
    </source>
</reference>
<dbReference type="AlphaFoldDB" id="A0A9X2B9Y0"/>
<evidence type="ECO:0000313" key="4">
    <source>
        <dbReference type="EMBL" id="MCJ8210225.1"/>
    </source>
</evidence>
<comment type="caution">
    <text evidence="4">The sequence shown here is derived from an EMBL/GenBank/DDBJ whole genome shotgun (WGS) entry which is preliminary data.</text>
</comment>
<evidence type="ECO:0000256" key="1">
    <source>
        <dbReference type="ARBA" id="ARBA00022679"/>
    </source>
</evidence>
<accession>A0A9X2B9Y0</accession>
<keyword evidence="5" id="KW-1185">Reference proteome</keyword>
<dbReference type="Gene3D" id="3.40.50.2000">
    <property type="entry name" value="Glycogen Phosphorylase B"/>
    <property type="match status" value="2"/>
</dbReference>
<evidence type="ECO:0000259" key="2">
    <source>
        <dbReference type="Pfam" id="PF00534"/>
    </source>
</evidence>
<gene>
    <name evidence="4" type="ORF">MUY27_10925</name>
</gene>
<dbReference type="PANTHER" id="PTHR46401:SF2">
    <property type="entry name" value="GLYCOSYLTRANSFERASE WBBK-RELATED"/>
    <property type="match status" value="1"/>
</dbReference>
<dbReference type="CDD" id="cd03794">
    <property type="entry name" value="GT4_WbuB-like"/>
    <property type="match status" value="1"/>
</dbReference>
<proteinExistence type="predicted"/>
<dbReference type="GO" id="GO:0016757">
    <property type="term" value="F:glycosyltransferase activity"/>
    <property type="evidence" value="ECO:0007669"/>
    <property type="project" value="InterPro"/>
</dbReference>
<dbReference type="InterPro" id="IPR028098">
    <property type="entry name" value="Glyco_trans_4-like_N"/>
</dbReference>
<dbReference type="GO" id="GO:0009103">
    <property type="term" value="P:lipopolysaccharide biosynthetic process"/>
    <property type="evidence" value="ECO:0007669"/>
    <property type="project" value="TreeGrafter"/>
</dbReference>
<dbReference type="NCBIfam" id="NF007640">
    <property type="entry name" value="PRK10307.1"/>
    <property type="match status" value="1"/>
</dbReference>
<dbReference type="Pfam" id="PF00534">
    <property type="entry name" value="Glycos_transf_1"/>
    <property type="match status" value="1"/>
</dbReference>
<dbReference type="Pfam" id="PF13579">
    <property type="entry name" value="Glyco_trans_4_4"/>
    <property type="match status" value="1"/>
</dbReference>
<feature type="domain" description="Glycosyltransferase subfamily 4-like N-terminal" evidence="3">
    <location>
        <begin position="18"/>
        <end position="211"/>
    </location>
</feature>
<organism evidence="4 5">
    <name type="scientific">Mucilaginibacter straminoryzae</name>
    <dbReference type="NCBI Taxonomy" id="2932774"/>
    <lineage>
        <taxon>Bacteria</taxon>
        <taxon>Pseudomonadati</taxon>
        <taxon>Bacteroidota</taxon>
        <taxon>Sphingobacteriia</taxon>
        <taxon>Sphingobacteriales</taxon>
        <taxon>Sphingobacteriaceae</taxon>
        <taxon>Mucilaginibacter</taxon>
    </lineage>
</organism>
<keyword evidence="1" id="KW-0808">Transferase</keyword>
<protein>
    <submittedName>
        <fullName evidence="4">WcaI family glycosyltransferase</fullName>
    </submittedName>
</protein>
<sequence length="428" mass="49033">MAIKKVLLISHNFYPEPTGIGKYNGEMIAWMAANGYHCTVITTFPYYPYWKIQKPYKGKWYKKEVIRNQGSLPVTVYRCPSYVPSDPTGKQRMIQDISFWTSKLWQIFRLIIFNKKFDLIITVAPPFHLAYLGFMVRKFTGGKLVYHIQDLQIEAAQELNILSNKTMFKRLYSIEKKILRRADFVSSISDGMIKRIEEKIEDKNVLFFPNWADTHFFSPLPNREQLKQKWGFSNNDKVYLYSGAIGEKQGLENIILAAEQLKDDDQIKFVICGSGPYKEKLIGLAGQKGLKSITFLPVQEKNVFNEFLNMADFHLVLQKSNAGDLVMPSKLTTILAVGGVSIVTSSPGTSLFDVVKKYDVGYLIEPDSYMELARVVKMVKTDEDAERKRAHSREYAMKYLNIDQVISGFIENVSSKQQGKIEEALEAV</sequence>